<evidence type="ECO:0000313" key="2">
    <source>
        <dbReference type="Proteomes" id="UP000298246"/>
    </source>
</evidence>
<evidence type="ECO:0000313" key="1">
    <source>
        <dbReference type="EMBL" id="TFE90234.1"/>
    </source>
</evidence>
<dbReference type="EMBL" id="MYFO01000005">
    <property type="protein sequence ID" value="TFE90234.1"/>
    <property type="molecule type" value="Genomic_DNA"/>
</dbReference>
<protein>
    <recommendedName>
        <fullName evidence="3">DUF1572 domain-containing protein</fullName>
    </recommendedName>
</protein>
<dbReference type="InterPro" id="IPR007061">
    <property type="entry name" value="MST-like"/>
</dbReference>
<name>A0A4Y8Q7N0_9BACL</name>
<dbReference type="Pfam" id="PF04978">
    <property type="entry name" value="MST"/>
    <property type="match status" value="1"/>
</dbReference>
<dbReference type="AlphaFoldDB" id="A0A4Y8Q7N0"/>
<dbReference type="Gene3D" id="1.20.120.450">
    <property type="entry name" value="dinb family like domain"/>
    <property type="match status" value="1"/>
</dbReference>
<proteinExistence type="predicted"/>
<dbReference type="InterPro" id="IPR034660">
    <property type="entry name" value="DinB/YfiT-like"/>
</dbReference>
<dbReference type="OrthoDB" id="68731at2"/>
<reference evidence="1 2" key="1">
    <citation type="submission" date="2017-03" db="EMBL/GenBank/DDBJ databases">
        <title>Isolation of Levoglucosan Utilizing Bacteria.</title>
        <authorList>
            <person name="Arya A.S."/>
        </authorList>
    </citation>
    <scope>NUCLEOTIDE SEQUENCE [LARGE SCALE GENOMIC DNA]</scope>
    <source>
        <strain evidence="1 2">MEC069</strain>
    </source>
</reference>
<sequence length="177" mass="20306">MVDLINDVLGAMDTQLRRIEVCLERLTEEQVWERLREGMNSVGNLCVHLAGNEHQHFISGIGGKRMIRERTREFTMSGSYTRDGLVALLRSVREEARSYLTLLTAADLGRDVTIFYGVEDWFTMKDRGVSEQEPCYTRKLGTILLQVAEHYAYHAGQIVLITKQLQATTENVTEFRH</sequence>
<evidence type="ECO:0008006" key="3">
    <source>
        <dbReference type="Google" id="ProtNLM"/>
    </source>
</evidence>
<dbReference type="RefSeq" id="WP_134750780.1">
    <property type="nucleotide sequence ID" value="NZ_MYFO02000001.1"/>
</dbReference>
<organism evidence="1 2">
    <name type="scientific">Paenibacillus athensensis</name>
    <dbReference type="NCBI Taxonomy" id="1967502"/>
    <lineage>
        <taxon>Bacteria</taxon>
        <taxon>Bacillati</taxon>
        <taxon>Bacillota</taxon>
        <taxon>Bacilli</taxon>
        <taxon>Bacillales</taxon>
        <taxon>Paenibacillaceae</taxon>
        <taxon>Paenibacillus</taxon>
    </lineage>
</organism>
<dbReference type="Proteomes" id="UP000298246">
    <property type="component" value="Unassembled WGS sequence"/>
</dbReference>
<comment type="caution">
    <text evidence="1">The sequence shown here is derived from an EMBL/GenBank/DDBJ whole genome shotgun (WGS) entry which is preliminary data.</text>
</comment>
<gene>
    <name evidence="1" type="ORF">B5M42_06090</name>
</gene>
<keyword evidence="2" id="KW-1185">Reference proteome</keyword>
<accession>A0A4Y8Q7N0</accession>
<dbReference type="SUPFAM" id="SSF109854">
    <property type="entry name" value="DinB/YfiT-like putative metalloenzymes"/>
    <property type="match status" value="1"/>
</dbReference>